<feature type="domain" description="GFO/IDH/MocA-like oxidoreductase" evidence="4">
    <location>
        <begin position="139"/>
        <end position="263"/>
    </location>
</feature>
<dbReference type="EMBL" id="KV878131">
    <property type="protein sequence ID" value="OJJ03929.1"/>
    <property type="molecule type" value="Genomic_DNA"/>
</dbReference>
<dbReference type="STRING" id="1036611.A0A1L9PQZ3"/>
<dbReference type="GeneID" id="63734027"/>
<dbReference type="Proteomes" id="UP000184073">
    <property type="component" value="Unassembled WGS sequence"/>
</dbReference>
<dbReference type="SUPFAM" id="SSF51735">
    <property type="entry name" value="NAD(P)-binding Rossmann-fold domains"/>
    <property type="match status" value="1"/>
</dbReference>
<dbReference type="Pfam" id="PF22725">
    <property type="entry name" value="GFO_IDH_MocA_C3"/>
    <property type="match status" value="1"/>
</dbReference>
<dbReference type="AlphaFoldDB" id="A0A1L9PQZ3"/>
<dbReference type="OrthoDB" id="6417021at2759"/>
<keyword evidence="2" id="KW-0560">Oxidoreductase</keyword>
<dbReference type="Pfam" id="PF01408">
    <property type="entry name" value="GFO_IDH_MocA"/>
    <property type="match status" value="1"/>
</dbReference>
<comment type="similarity">
    <text evidence="1">Belongs to the Gfo/Idh/MocA family.</text>
</comment>
<protein>
    <recommendedName>
        <fullName evidence="7">Gfo/Idh/MocA-like oxidoreductase N-terminal domain-containing protein</fullName>
    </recommendedName>
</protein>
<keyword evidence="6" id="KW-1185">Reference proteome</keyword>
<evidence type="ECO:0000313" key="6">
    <source>
        <dbReference type="Proteomes" id="UP000184073"/>
    </source>
</evidence>
<evidence type="ECO:0000313" key="5">
    <source>
        <dbReference type="EMBL" id="OJJ03929.1"/>
    </source>
</evidence>
<dbReference type="GO" id="GO:0016491">
    <property type="term" value="F:oxidoreductase activity"/>
    <property type="evidence" value="ECO:0007669"/>
    <property type="project" value="UniProtKB-KW"/>
</dbReference>
<feature type="domain" description="Gfo/Idh/MocA-like oxidoreductase N-terminal" evidence="3">
    <location>
        <begin position="4"/>
        <end position="128"/>
    </location>
</feature>
<evidence type="ECO:0000259" key="4">
    <source>
        <dbReference type="Pfam" id="PF22725"/>
    </source>
</evidence>
<dbReference type="InterPro" id="IPR051317">
    <property type="entry name" value="Gfo/Idh/MocA_oxidoreduct"/>
</dbReference>
<evidence type="ECO:0000256" key="2">
    <source>
        <dbReference type="ARBA" id="ARBA00023002"/>
    </source>
</evidence>
<evidence type="ECO:0008006" key="7">
    <source>
        <dbReference type="Google" id="ProtNLM"/>
    </source>
</evidence>
<evidence type="ECO:0000256" key="1">
    <source>
        <dbReference type="ARBA" id="ARBA00010928"/>
    </source>
</evidence>
<gene>
    <name evidence="5" type="ORF">ASPVEDRAFT_891134</name>
</gene>
<dbReference type="RefSeq" id="XP_040669691.1">
    <property type="nucleotide sequence ID" value="XM_040818516.1"/>
</dbReference>
<proteinExistence type="inferred from homology"/>
<dbReference type="GO" id="GO:0000166">
    <property type="term" value="F:nucleotide binding"/>
    <property type="evidence" value="ECO:0007669"/>
    <property type="project" value="InterPro"/>
</dbReference>
<dbReference type="SUPFAM" id="SSF55347">
    <property type="entry name" value="Glyceraldehyde-3-phosphate dehydrogenase-like, C-terminal domain"/>
    <property type="match status" value="1"/>
</dbReference>
<dbReference type="PANTHER" id="PTHR43708:SF5">
    <property type="entry name" value="CONSERVED EXPRESSED OXIDOREDUCTASE (EUROFUNG)-RELATED"/>
    <property type="match status" value="1"/>
</dbReference>
<dbReference type="InterPro" id="IPR036291">
    <property type="entry name" value="NAD(P)-bd_dom_sf"/>
</dbReference>
<organism evidence="5 6">
    <name type="scientific">Aspergillus versicolor CBS 583.65</name>
    <dbReference type="NCBI Taxonomy" id="1036611"/>
    <lineage>
        <taxon>Eukaryota</taxon>
        <taxon>Fungi</taxon>
        <taxon>Dikarya</taxon>
        <taxon>Ascomycota</taxon>
        <taxon>Pezizomycotina</taxon>
        <taxon>Eurotiomycetes</taxon>
        <taxon>Eurotiomycetidae</taxon>
        <taxon>Eurotiales</taxon>
        <taxon>Aspergillaceae</taxon>
        <taxon>Aspergillus</taxon>
        <taxon>Aspergillus subgen. Nidulantes</taxon>
    </lineage>
</organism>
<evidence type="ECO:0000259" key="3">
    <source>
        <dbReference type="Pfam" id="PF01408"/>
    </source>
</evidence>
<reference evidence="6" key="1">
    <citation type="journal article" date="2017" name="Genome Biol.">
        <title>Comparative genomics reveals high biological diversity and specific adaptations in the industrially and medically important fungal genus Aspergillus.</title>
        <authorList>
            <person name="de Vries R.P."/>
            <person name="Riley R."/>
            <person name="Wiebenga A."/>
            <person name="Aguilar-Osorio G."/>
            <person name="Amillis S."/>
            <person name="Uchima C.A."/>
            <person name="Anderluh G."/>
            <person name="Asadollahi M."/>
            <person name="Askin M."/>
            <person name="Barry K."/>
            <person name="Battaglia E."/>
            <person name="Bayram O."/>
            <person name="Benocci T."/>
            <person name="Braus-Stromeyer S.A."/>
            <person name="Caldana C."/>
            <person name="Canovas D."/>
            <person name="Cerqueira G.C."/>
            <person name="Chen F."/>
            <person name="Chen W."/>
            <person name="Choi C."/>
            <person name="Clum A."/>
            <person name="Dos Santos R.A."/>
            <person name="Damasio A.R."/>
            <person name="Diallinas G."/>
            <person name="Emri T."/>
            <person name="Fekete E."/>
            <person name="Flipphi M."/>
            <person name="Freyberg S."/>
            <person name="Gallo A."/>
            <person name="Gournas C."/>
            <person name="Habgood R."/>
            <person name="Hainaut M."/>
            <person name="Harispe M.L."/>
            <person name="Henrissat B."/>
            <person name="Hilden K.S."/>
            <person name="Hope R."/>
            <person name="Hossain A."/>
            <person name="Karabika E."/>
            <person name="Karaffa L."/>
            <person name="Karanyi Z."/>
            <person name="Krasevec N."/>
            <person name="Kuo A."/>
            <person name="Kusch H."/>
            <person name="LaButti K."/>
            <person name="Lagendijk E.L."/>
            <person name="Lapidus A."/>
            <person name="Levasseur A."/>
            <person name="Lindquist E."/>
            <person name="Lipzen A."/>
            <person name="Logrieco A.F."/>
            <person name="MacCabe A."/>
            <person name="Maekelae M.R."/>
            <person name="Malavazi I."/>
            <person name="Melin P."/>
            <person name="Meyer V."/>
            <person name="Mielnichuk N."/>
            <person name="Miskei M."/>
            <person name="Molnar A.P."/>
            <person name="Mule G."/>
            <person name="Ngan C.Y."/>
            <person name="Orejas M."/>
            <person name="Orosz E."/>
            <person name="Ouedraogo J.P."/>
            <person name="Overkamp K.M."/>
            <person name="Park H.-S."/>
            <person name="Perrone G."/>
            <person name="Piumi F."/>
            <person name="Punt P.J."/>
            <person name="Ram A.F."/>
            <person name="Ramon A."/>
            <person name="Rauscher S."/>
            <person name="Record E."/>
            <person name="Riano-Pachon D.M."/>
            <person name="Robert V."/>
            <person name="Roehrig J."/>
            <person name="Ruller R."/>
            <person name="Salamov A."/>
            <person name="Salih N.S."/>
            <person name="Samson R.A."/>
            <person name="Sandor E."/>
            <person name="Sanguinetti M."/>
            <person name="Schuetze T."/>
            <person name="Sepcic K."/>
            <person name="Shelest E."/>
            <person name="Sherlock G."/>
            <person name="Sophianopoulou V."/>
            <person name="Squina F.M."/>
            <person name="Sun H."/>
            <person name="Susca A."/>
            <person name="Todd R.B."/>
            <person name="Tsang A."/>
            <person name="Unkles S.E."/>
            <person name="van de Wiele N."/>
            <person name="van Rossen-Uffink D."/>
            <person name="Oliveira J.V."/>
            <person name="Vesth T.C."/>
            <person name="Visser J."/>
            <person name="Yu J.-H."/>
            <person name="Zhou M."/>
            <person name="Andersen M.R."/>
            <person name="Archer D.B."/>
            <person name="Baker S.E."/>
            <person name="Benoit I."/>
            <person name="Brakhage A.A."/>
            <person name="Braus G.H."/>
            <person name="Fischer R."/>
            <person name="Frisvad J.C."/>
            <person name="Goldman G.H."/>
            <person name="Houbraken J."/>
            <person name="Oakley B."/>
            <person name="Pocsi I."/>
            <person name="Scazzocchio C."/>
            <person name="Seiboth B."/>
            <person name="vanKuyk P.A."/>
            <person name="Wortman J."/>
            <person name="Dyer P.S."/>
            <person name="Grigoriev I.V."/>
        </authorList>
    </citation>
    <scope>NUCLEOTIDE SEQUENCE [LARGE SCALE GENOMIC DNA]</scope>
    <source>
        <strain evidence="6">CBS 583.65</strain>
    </source>
</reference>
<dbReference type="InterPro" id="IPR000683">
    <property type="entry name" value="Gfo/Idh/MocA-like_OxRdtase_N"/>
</dbReference>
<sequence length="378" mass="42301">MATIKVGIVGYGNAAKSFHLPLLQAIPDYEVVAILQRAEAPTDPASAKGSHYTVDFPGIKHYRTAEDFFADKEVAFVVVATHNDTHAHFGELALKAGKHVIVDKPFANSSSEADKVMAIANQKGLIVTCFQNRSYDGDFKTVKELVKKQAFGEITEAEIHYDFDRPAWLHYMSNKEYTPGAGMTFGLGTHSIHQAYLLFGRPASITAFYRVYRDIESEVEDSSTIILQYDGAQKNLLVTVKTTVISPMAQQMKFWIRGKKGSYIKHQQRSTCPQEEQIAEGVNPLNPEFGSEPDSLRGILTTYEEFDSDIQSYDKDSQRYVGRYPTIRGRWMGVYEDVASAINGKAELVVKASDSRDVLRIIELARESHERGVTVAWK</sequence>
<dbReference type="InterPro" id="IPR055170">
    <property type="entry name" value="GFO_IDH_MocA-like_dom"/>
</dbReference>
<accession>A0A1L9PQZ3</accession>
<dbReference type="Gene3D" id="3.40.50.720">
    <property type="entry name" value="NAD(P)-binding Rossmann-like Domain"/>
    <property type="match status" value="1"/>
</dbReference>
<dbReference type="VEuPathDB" id="FungiDB:ASPVEDRAFT_891134"/>
<dbReference type="PANTHER" id="PTHR43708">
    <property type="entry name" value="CONSERVED EXPRESSED OXIDOREDUCTASE (EUROFUNG)"/>
    <property type="match status" value="1"/>
</dbReference>
<name>A0A1L9PQZ3_ASPVE</name>
<dbReference type="Gene3D" id="3.30.360.10">
    <property type="entry name" value="Dihydrodipicolinate Reductase, domain 2"/>
    <property type="match status" value="1"/>
</dbReference>